<name>A0A2P5E055_PARAD</name>
<protein>
    <submittedName>
        <fullName evidence="1">Uncharacterized protein</fullName>
    </submittedName>
</protein>
<proteinExistence type="predicted"/>
<dbReference type="Proteomes" id="UP000237105">
    <property type="component" value="Unassembled WGS sequence"/>
</dbReference>
<reference evidence="2" key="1">
    <citation type="submission" date="2016-06" db="EMBL/GenBank/DDBJ databases">
        <title>Parallel loss of symbiosis genes in relatives of nitrogen-fixing non-legume Parasponia.</title>
        <authorList>
            <person name="Van Velzen R."/>
            <person name="Holmer R."/>
            <person name="Bu F."/>
            <person name="Rutten L."/>
            <person name="Van Zeijl A."/>
            <person name="Liu W."/>
            <person name="Santuari L."/>
            <person name="Cao Q."/>
            <person name="Sharma T."/>
            <person name="Shen D."/>
            <person name="Roswanjaya Y."/>
            <person name="Wardhani T."/>
            <person name="Kalhor M.S."/>
            <person name="Jansen J."/>
            <person name="Van den Hoogen J."/>
            <person name="Gungor B."/>
            <person name="Hartog M."/>
            <person name="Hontelez J."/>
            <person name="Verver J."/>
            <person name="Yang W.-C."/>
            <person name="Schijlen E."/>
            <person name="Repin R."/>
            <person name="Schilthuizen M."/>
            <person name="Schranz E."/>
            <person name="Heidstra R."/>
            <person name="Miyata K."/>
            <person name="Fedorova E."/>
            <person name="Kohlen W."/>
            <person name="Bisseling T."/>
            <person name="Smit S."/>
            <person name="Geurts R."/>
        </authorList>
    </citation>
    <scope>NUCLEOTIDE SEQUENCE [LARGE SCALE GENOMIC DNA]</scope>
    <source>
        <strain evidence="2">cv. WU1-14</strain>
    </source>
</reference>
<organism evidence="1 2">
    <name type="scientific">Parasponia andersonii</name>
    <name type="common">Sponia andersonii</name>
    <dbReference type="NCBI Taxonomy" id="3476"/>
    <lineage>
        <taxon>Eukaryota</taxon>
        <taxon>Viridiplantae</taxon>
        <taxon>Streptophyta</taxon>
        <taxon>Embryophyta</taxon>
        <taxon>Tracheophyta</taxon>
        <taxon>Spermatophyta</taxon>
        <taxon>Magnoliopsida</taxon>
        <taxon>eudicotyledons</taxon>
        <taxon>Gunneridae</taxon>
        <taxon>Pentapetalae</taxon>
        <taxon>rosids</taxon>
        <taxon>fabids</taxon>
        <taxon>Rosales</taxon>
        <taxon>Cannabaceae</taxon>
        <taxon>Parasponia</taxon>
    </lineage>
</organism>
<dbReference type="EMBL" id="JXTB01000006">
    <property type="protein sequence ID" value="PON78925.1"/>
    <property type="molecule type" value="Genomic_DNA"/>
</dbReference>
<keyword evidence="2" id="KW-1185">Reference proteome</keyword>
<feature type="non-terminal residue" evidence="1">
    <location>
        <position position="1"/>
    </location>
</feature>
<evidence type="ECO:0000313" key="1">
    <source>
        <dbReference type="EMBL" id="PON78925.1"/>
    </source>
</evidence>
<accession>A0A2P5E055</accession>
<evidence type="ECO:0000313" key="2">
    <source>
        <dbReference type="Proteomes" id="UP000237105"/>
    </source>
</evidence>
<gene>
    <name evidence="1" type="ORF">PanWU01x14_014260</name>
</gene>
<dbReference type="AlphaFoldDB" id="A0A2P5E055"/>
<sequence length="81" mass="9371">HDETSCTQTVSRRNIAGIGIDELRKPRCFSAISRERRAFRRRDLRRSDRPELGPLRRLVTALVHVGKGFIGATLENRHFFP</sequence>
<comment type="caution">
    <text evidence="1">The sequence shown here is derived from an EMBL/GenBank/DDBJ whole genome shotgun (WGS) entry which is preliminary data.</text>
</comment>